<feature type="compositionally biased region" description="Low complexity" evidence="1">
    <location>
        <begin position="28"/>
        <end position="38"/>
    </location>
</feature>
<feature type="domain" description="START" evidence="2">
    <location>
        <begin position="47"/>
        <end position="126"/>
    </location>
</feature>
<dbReference type="InterPro" id="IPR044830">
    <property type="entry name" value="HD-Zip_III"/>
</dbReference>
<dbReference type="GO" id="GO:0008289">
    <property type="term" value="F:lipid binding"/>
    <property type="evidence" value="ECO:0007669"/>
    <property type="project" value="InterPro"/>
</dbReference>
<accession>A0AA88XBR6</accession>
<sequence length="160" mass="17658">MNCQQATKDNFSANPSPPASPPHRKPTGKPSSSTLPPTLPLLPLLQATTKPIVATVAEILKDRPSWYRDCRCLEVLSVIPTGNGGTIELIYMQTYAPTTLASARDFWTLRYTTSLEDGSLVTVSNSHGRIVDRIRIETYTVAGESFKRMDKLHQPMRGDS</sequence>
<feature type="compositionally biased region" description="Polar residues" evidence="1">
    <location>
        <begin position="1"/>
        <end position="11"/>
    </location>
</feature>
<dbReference type="GO" id="GO:0003700">
    <property type="term" value="F:DNA-binding transcription factor activity"/>
    <property type="evidence" value="ECO:0007669"/>
    <property type="project" value="InterPro"/>
</dbReference>
<dbReference type="Pfam" id="PF01852">
    <property type="entry name" value="START"/>
    <property type="match status" value="1"/>
</dbReference>
<dbReference type="Gene3D" id="3.30.530.20">
    <property type="match status" value="1"/>
</dbReference>
<evidence type="ECO:0000256" key="1">
    <source>
        <dbReference type="SAM" id="MobiDB-lite"/>
    </source>
</evidence>
<protein>
    <recommendedName>
        <fullName evidence="2">START domain-containing protein</fullName>
    </recommendedName>
</protein>
<dbReference type="EMBL" id="JAVXUP010000006">
    <property type="protein sequence ID" value="KAK3043434.1"/>
    <property type="molecule type" value="Genomic_DNA"/>
</dbReference>
<comment type="caution">
    <text evidence="3">The sequence shown here is derived from an EMBL/GenBank/DDBJ whole genome shotgun (WGS) entry which is preliminary data.</text>
</comment>
<feature type="region of interest" description="Disordered" evidence="1">
    <location>
        <begin position="1"/>
        <end position="38"/>
    </location>
</feature>
<dbReference type="InterPro" id="IPR002913">
    <property type="entry name" value="START_lipid-bd_dom"/>
</dbReference>
<name>A0AA88XBR6_9ASTE</name>
<evidence type="ECO:0000313" key="4">
    <source>
        <dbReference type="Proteomes" id="UP001188597"/>
    </source>
</evidence>
<dbReference type="AlphaFoldDB" id="A0AA88XBR6"/>
<dbReference type="SUPFAM" id="SSF55961">
    <property type="entry name" value="Bet v1-like"/>
    <property type="match status" value="1"/>
</dbReference>
<dbReference type="InterPro" id="IPR023393">
    <property type="entry name" value="START-like_dom_sf"/>
</dbReference>
<dbReference type="Proteomes" id="UP001188597">
    <property type="component" value="Unassembled WGS sequence"/>
</dbReference>
<gene>
    <name evidence="3" type="ORF">RJ639_002013</name>
</gene>
<keyword evidence="4" id="KW-1185">Reference proteome</keyword>
<reference evidence="3" key="1">
    <citation type="submission" date="2022-12" db="EMBL/GenBank/DDBJ databases">
        <title>Draft genome assemblies for two species of Escallonia (Escalloniales).</title>
        <authorList>
            <person name="Chanderbali A."/>
            <person name="Dervinis C."/>
            <person name="Anghel I."/>
            <person name="Soltis D."/>
            <person name="Soltis P."/>
            <person name="Zapata F."/>
        </authorList>
    </citation>
    <scope>NUCLEOTIDE SEQUENCE</scope>
    <source>
        <strain evidence="3">UCBG64.0493</strain>
        <tissue evidence="3">Leaf</tissue>
    </source>
</reference>
<organism evidence="3 4">
    <name type="scientific">Escallonia herrerae</name>
    <dbReference type="NCBI Taxonomy" id="1293975"/>
    <lineage>
        <taxon>Eukaryota</taxon>
        <taxon>Viridiplantae</taxon>
        <taxon>Streptophyta</taxon>
        <taxon>Embryophyta</taxon>
        <taxon>Tracheophyta</taxon>
        <taxon>Spermatophyta</taxon>
        <taxon>Magnoliopsida</taxon>
        <taxon>eudicotyledons</taxon>
        <taxon>Gunneridae</taxon>
        <taxon>Pentapetalae</taxon>
        <taxon>asterids</taxon>
        <taxon>campanulids</taxon>
        <taxon>Escalloniales</taxon>
        <taxon>Escalloniaceae</taxon>
        <taxon>Escallonia</taxon>
    </lineage>
</organism>
<dbReference type="PANTHER" id="PTHR45950">
    <property type="entry name" value="HOMEOBOX-LEUCINE ZIPPER PROTEIN ATHB-14"/>
    <property type="match status" value="1"/>
</dbReference>
<evidence type="ECO:0000259" key="2">
    <source>
        <dbReference type="Pfam" id="PF01852"/>
    </source>
</evidence>
<dbReference type="PANTHER" id="PTHR45950:SF7">
    <property type="entry name" value="HOMEOBOX-LEUCINE ZIPPER PROTEIN ATHB-14"/>
    <property type="match status" value="1"/>
</dbReference>
<evidence type="ECO:0000313" key="3">
    <source>
        <dbReference type="EMBL" id="KAK3043434.1"/>
    </source>
</evidence>
<proteinExistence type="predicted"/>